<dbReference type="Proteomes" id="UP000034150">
    <property type="component" value="Unassembled WGS sequence"/>
</dbReference>
<organism evidence="2 3">
    <name type="scientific">Mycolicibacterium obuense</name>
    <dbReference type="NCBI Taxonomy" id="1807"/>
    <lineage>
        <taxon>Bacteria</taxon>
        <taxon>Bacillati</taxon>
        <taxon>Actinomycetota</taxon>
        <taxon>Actinomycetes</taxon>
        <taxon>Mycobacteriales</taxon>
        <taxon>Mycobacteriaceae</taxon>
        <taxon>Mycolicibacterium</taxon>
    </lineage>
</organism>
<sequence length="619" mass="67612">MARERRRHLGVQSAQDRPSRLAPSPSRLSEDALSRGWERDEDLVAALLGDVVDGLNEIAGDAIPFARLPRKWGRHATHVQRWADIADESLGSLLALPGIGESAVRALVDTARESVRAARTSPTAEEISAADAVGALLGRLDDFDRTVLAGRQWTWHPTPTRLLAPTLGCSEASISRNTPRARRRFRELVDDPAHRAVTHYASQLRQRLGIYTTLAAAEDALINLGAQPGSTTAHVLLDIAGPYALEQGWVQNSAEEGKSRVAAAVDGLFTDHPAVPPQRLIDALGELGMPVGIAEDYLRTHERLRRIGGVCVRWRGDTVATMIEDLLHALGEPATPQTLFALLEPGAAKLATVKEVLSEDDRFVRASRTTWALRAWDRPVYRGIARAIEDCIDTHGGRVAVDTLITELVAAYPDISPESIDAYLSTWAFVVRNEIVRRRGRGDKWPKVPDPRTVRGVFCTADDEVRVVIPVDHELLRGSGVRVHRAVAAAASVRPRQQRTFTGPLGRVTLRWDVYSSAGPDIGSLRAYAQASDASPGDSLILTLHPRSRTFTTTRLRPSDPAPVQLRTLLGPAADRPVEAMARALDCAPGEAVKILRRRGDTLWAELISAHSHESLSSR</sequence>
<gene>
    <name evidence="2" type="ORF">WN67_25270</name>
</gene>
<evidence type="ECO:0000256" key="1">
    <source>
        <dbReference type="SAM" id="MobiDB-lite"/>
    </source>
</evidence>
<name>A0A0M2JWH6_9MYCO</name>
<proteinExistence type="predicted"/>
<keyword evidence="3" id="KW-1185">Reference proteome</keyword>
<dbReference type="RefSeq" id="WP_046365817.1">
    <property type="nucleotide sequence ID" value="NZ_CALTXN010000061.1"/>
</dbReference>
<feature type="region of interest" description="Disordered" evidence="1">
    <location>
        <begin position="1"/>
        <end position="33"/>
    </location>
</feature>
<dbReference type="PATRIC" id="fig|1807.13.peg.5653"/>
<dbReference type="AlphaFoldDB" id="A0A0M2JWH6"/>
<comment type="caution">
    <text evidence="2">The sequence shown here is derived from an EMBL/GenBank/DDBJ whole genome shotgun (WGS) entry which is preliminary data.</text>
</comment>
<protein>
    <submittedName>
        <fullName evidence="2">Uncharacterized protein</fullName>
    </submittedName>
</protein>
<evidence type="ECO:0000313" key="2">
    <source>
        <dbReference type="EMBL" id="KKE99193.1"/>
    </source>
</evidence>
<dbReference type="OrthoDB" id="3928741at2"/>
<dbReference type="EMBL" id="LAUZ02000116">
    <property type="protein sequence ID" value="KKE99193.1"/>
    <property type="molecule type" value="Genomic_DNA"/>
</dbReference>
<accession>A0A0M2JWH6</accession>
<reference evidence="2 3" key="1">
    <citation type="journal article" date="2015" name="Genome Announc.">
        <title>Draft Genome Sequence of Mycobacterium obuense Strain UC1, Isolated from Patient Sputum.</title>
        <authorList>
            <person name="Greninger A.L."/>
            <person name="Cunningham G."/>
            <person name="Hsu E.D."/>
            <person name="Yu J.M."/>
            <person name="Chiu C.Y."/>
            <person name="Miller S."/>
        </authorList>
    </citation>
    <scope>NUCLEOTIDE SEQUENCE [LARGE SCALE GENOMIC DNA]</scope>
    <source>
        <strain evidence="2 3">UC1</strain>
    </source>
</reference>
<evidence type="ECO:0000313" key="3">
    <source>
        <dbReference type="Proteomes" id="UP000034150"/>
    </source>
</evidence>